<evidence type="ECO:0000256" key="6">
    <source>
        <dbReference type="SAM" id="MobiDB-lite"/>
    </source>
</evidence>
<name>A0A7E6CYB3_9CHIR</name>
<dbReference type="OrthoDB" id="9887724at2759"/>
<dbReference type="GO" id="GO:0016020">
    <property type="term" value="C:membrane"/>
    <property type="evidence" value="ECO:0007669"/>
    <property type="project" value="UniProtKB-SubCell"/>
</dbReference>
<dbReference type="RefSeq" id="XP_035871746.1">
    <property type="nucleotide sequence ID" value="XM_036015853.1"/>
</dbReference>
<proteinExistence type="inferred from homology"/>
<evidence type="ECO:0000313" key="8">
    <source>
        <dbReference type="Proteomes" id="UP000504628"/>
    </source>
</evidence>
<dbReference type="PANTHER" id="PTHR31914">
    <property type="entry name" value="PROTEIN FAM163A"/>
    <property type="match status" value="1"/>
</dbReference>
<keyword evidence="8" id="KW-1185">Reference proteome</keyword>
<dbReference type="InParanoid" id="A0A7E6CYB3"/>
<reference evidence="9" key="1">
    <citation type="submission" date="2025-08" db="UniProtKB">
        <authorList>
            <consortium name="RefSeq"/>
        </authorList>
    </citation>
    <scope>IDENTIFICATION</scope>
    <source>
        <tissue evidence="9">Muscle</tissue>
    </source>
</reference>
<evidence type="ECO:0000256" key="4">
    <source>
        <dbReference type="ARBA" id="ARBA00022989"/>
    </source>
</evidence>
<dbReference type="Pfam" id="PF15069">
    <property type="entry name" value="FAM163"/>
    <property type="match status" value="1"/>
</dbReference>
<keyword evidence="3 7" id="KW-0812">Transmembrane</keyword>
<sequence length="219" mass="22882">MSPCGRLALATATPGVPVPGTLQTSSGMESSRRASCPRPVPASLRRVGWGVGRMTAGTVVITGGILAAVILLCIIAVLCYCRLQYYCCKKSREEDADAEEEDHDRPTSPGVPPCNACSSQALDGRGNLAPLPGEPCGQPCGVAARHCATCSPYSSPFYIRTADMVPNGGGSERLSFAPTYYKEGGPSSLQLAAPQSYPVTWPGSGREAFTNPRAISTDV</sequence>
<feature type="transmembrane region" description="Helical" evidence="7">
    <location>
        <begin position="59"/>
        <end position="83"/>
    </location>
</feature>
<organism evidence="8 9">
    <name type="scientific">Phyllostomus discolor</name>
    <name type="common">pale spear-nosed bat</name>
    <dbReference type="NCBI Taxonomy" id="89673"/>
    <lineage>
        <taxon>Eukaryota</taxon>
        <taxon>Metazoa</taxon>
        <taxon>Chordata</taxon>
        <taxon>Craniata</taxon>
        <taxon>Vertebrata</taxon>
        <taxon>Euteleostomi</taxon>
        <taxon>Mammalia</taxon>
        <taxon>Eutheria</taxon>
        <taxon>Laurasiatheria</taxon>
        <taxon>Chiroptera</taxon>
        <taxon>Yangochiroptera</taxon>
        <taxon>Phyllostomidae</taxon>
        <taxon>Phyllostominae</taxon>
        <taxon>Phyllostomus</taxon>
    </lineage>
</organism>
<evidence type="ECO:0000256" key="3">
    <source>
        <dbReference type="ARBA" id="ARBA00022692"/>
    </source>
</evidence>
<comment type="subcellular location">
    <subcellularLocation>
        <location evidence="1">Membrane</location>
        <topology evidence="1">Single-pass membrane protein</topology>
    </subcellularLocation>
</comment>
<comment type="similarity">
    <text evidence="2">Belongs to the FAM163 family.</text>
</comment>
<feature type="region of interest" description="Disordered" evidence="6">
    <location>
        <begin position="18"/>
        <end position="39"/>
    </location>
</feature>
<protein>
    <submittedName>
        <fullName evidence="9">Protein FAM163A isoform X1</fullName>
    </submittedName>
</protein>
<evidence type="ECO:0000256" key="7">
    <source>
        <dbReference type="SAM" id="Phobius"/>
    </source>
</evidence>
<evidence type="ECO:0000313" key="9">
    <source>
        <dbReference type="RefSeq" id="XP_035871746.1"/>
    </source>
</evidence>
<dbReference type="InterPro" id="IPR029379">
    <property type="entry name" value="FAM163"/>
</dbReference>
<dbReference type="FunCoup" id="A0A7E6CYB3">
    <property type="interactions" value="35"/>
</dbReference>
<dbReference type="PANTHER" id="PTHR31914:SF2">
    <property type="entry name" value="PROTEIN FAM163A"/>
    <property type="match status" value="1"/>
</dbReference>
<dbReference type="Proteomes" id="UP000504628">
    <property type="component" value="Chromosome 14"/>
</dbReference>
<keyword evidence="4 7" id="KW-1133">Transmembrane helix</keyword>
<evidence type="ECO:0000256" key="2">
    <source>
        <dbReference type="ARBA" id="ARBA00006760"/>
    </source>
</evidence>
<accession>A0A7E6CYB3</accession>
<evidence type="ECO:0000256" key="1">
    <source>
        <dbReference type="ARBA" id="ARBA00004167"/>
    </source>
</evidence>
<dbReference type="InterPro" id="IPR040281">
    <property type="entry name" value="FAM163A"/>
</dbReference>
<evidence type="ECO:0000256" key="5">
    <source>
        <dbReference type="ARBA" id="ARBA00023136"/>
    </source>
</evidence>
<gene>
    <name evidence="9" type="primary">FAM163A</name>
</gene>
<keyword evidence="5 7" id="KW-0472">Membrane</keyword>
<dbReference type="CTD" id="148753"/>
<dbReference type="AlphaFoldDB" id="A0A7E6CYB3"/>
<dbReference type="GeneID" id="114512065"/>